<dbReference type="PANTHER" id="PTHR12286:SF5">
    <property type="entry name" value="SACCHAROPINE DEHYDROGENASE-LIKE OXIDOREDUCTASE"/>
    <property type="match status" value="1"/>
</dbReference>
<proteinExistence type="predicted"/>
<dbReference type="Gene3D" id="3.40.50.720">
    <property type="entry name" value="NAD(P)-binding Rossmann-like Domain"/>
    <property type="match status" value="1"/>
</dbReference>
<dbReference type="InterPro" id="IPR051276">
    <property type="entry name" value="Saccharopine_DH-like_oxidrdct"/>
</dbReference>
<keyword evidence="3" id="KW-1185">Reference proteome</keyword>
<dbReference type="Proteomes" id="UP000588098">
    <property type="component" value="Unassembled WGS sequence"/>
</dbReference>
<evidence type="ECO:0000259" key="1">
    <source>
        <dbReference type="Pfam" id="PF03435"/>
    </source>
</evidence>
<dbReference type="Pfam" id="PF03435">
    <property type="entry name" value="Sacchrp_dh_NADP"/>
    <property type="match status" value="1"/>
</dbReference>
<dbReference type="InterPro" id="IPR036291">
    <property type="entry name" value="NAD(P)-bd_dom_sf"/>
</dbReference>
<dbReference type="EMBL" id="JACHJL010000011">
    <property type="protein sequence ID" value="MBB5937271.1"/>
    <property type="molecule type" value="Genomic_DNA"/>
</dbReference>
<gene>
    <name evidence="2" type="ORF">FHS42_004350</name>
</gene>
<evidence type="ECO:0000313" key="2">
    <source>
        <dbReference type="EMBL" id="MBB5937271.1"/>
    </source>
</evidence>
<feature type="domain" description="Saccharopine dehydrogenase NADP binding" evidence="1">
    <location>
        <begin position="15"/>
        <end position="143"/>
    </location>
</feature>
<reference evidence="2 3" key="1">
    <citation type="submission" date="2020-08" db="EMBL/GenBank/DDBJ databases">
        <title>Genomic Encyclopedia of Type Strains, Phase III (KMG-III): the genomes of soil and plant-associated and newly described type strains.</title>
        <authorList>
            <person name="Whitman W."/>
        </authorList>
    </citation>
    <scope>NUCLEOTIDE SEQUENCE [LARGE SCALE GENOMIC DNA]</scope>
    <source>
        <strain evidence="2 3">CECT 8305</strain>
    </source>
</reference>
<organism evidence="2 3">
    <name type="scientific">Streptomyces zagrosensis</name>
    <dbReference type="NCBI Taxonomy" id="1042984"/>
    <lineage>
        <taxon>Bacteria</taxon>
        <taxon>Bacillati</taxon>
        <taxon>Actinomycetota</taxon>
        <taxon>Actinomycetes</taxon>
        <taxon>Kitasatosporales</taxon>
        <taxon>Streptomycetaceae</taxon>
        <taxon>Streptomyces</taxon>
    </lineage>
</organism>
<name>A0A7W9QBM7_9ACTN</name>
<dbReference type="InterPro" id="IPR005097">
    <property type="entry name" value="Sacchrp_dh_NADP-bd"/>
</dbReference>
<accession>A0A7W9QBM7</accession>
<dbReference type="SUPFAM" id="SSF51735">
    <property type="entry name" value="NAD(P)-binding Rossmann-fold domains"/>
    <property type="match status" value="1"/>
</dbReference>
<evidence type="ECO:0000313" key="3">
    <source>
        <dbReference type="Proteomes" id="UP000588098"/>
    </source>
</evidence>
<dbReference type="AlphaFoldDB" id="A0A7W9QBM7"/>
<sequence length="397" mass="41797">MLRARDGEQREHDLVLFGATGFTGALTATYLATHAPKGFRWALAGRSEQRLGALRAKLAAIDPAHAKLPLLTADITDPTSLRAVAGSARLVVSSVGPYLTYGEPLVAACAEAGTDYADLAGEPEFLDRMYVRYHQRARASGARLVHACGFDSIPPDLGVRYTVGLLPEGVPLRVDGYVHTHAAFSGGTFASALNAASRPVAMARAARARRRVEPRPAGRAVRAPLGSPHRSRDLGVWALPLPTIDAQIVARSAAASARYGPAFRYRHFAAVQRLPVAVAGVAGTGALLALAQIPPIRSWLSGRHKPGVGPSEERRAGSWFTVRLVGEGGGRRVITEVSGGDPGYDETAKMLAESALCLALDDLPETSGQVTPATAMGGALTDRLIRAGLVFRVVQGA</sequence>
<dbReference type="GO" id="GO:0009247">
    <property type="term" value="P:glycolipid biosynthetic process"/>
    <property type="evidence" value="ECO:0007669"/>
    <property type="project" value="TreeGrafter"/>
</dbReference>
<dbReference type="PANTHER" id="PTHR12286">
    <property type="entry name" value="SACCHAROPINE DEHYDROGENASE-LIKE OXIDOREDUCTASE"/>
    <property type="match status" value="1"/>
</dbReference>
<protein>
    <submittedName>
        <fullName evidence="2">Short subunit dehydrogenase-like uncharacterized protein</fullName>
    </submittedName>
</protein>
<dbReference type="GO" id="GO:0005886">
    <property type="term" value="C:plasma membrane"/>
    <property type="evidence" value="ECO:0007669"/>
    <property type="project" value="TreeGrafter"/>
</dbReference>
<comment type="caution">
    <text evidence="2">The sequence shown here is derived from an EMBL/GenBank/DDBJ whole genome shotgun (WGS) entry which is preliminary data.</text>
</comment>
<dbReference type="RefSeq" id="WP_184574123.1">
    <property type="nucleotide sequence ID" value="NZ_JACHJL010000011.1"/>
</dbReference>